<reference evidence="1" key="1">
    <citation type="submission" date="2023-07" db="EMBL/GenBank/DDBJ databases">
        <authorList>
            <person name="Stuckert A."/>
        </authorList>
    </citation>
    <scope>NUCLEOTIDE SEQUENCE</scope>
</reference>
<evidence type="ECO:0000313" key="1">
    <source>
        <dbReference type="EMBL" id="CAJ0919138.1"/>
    </source>
</evidence>
<dbReference type="EMBL" id="CAUEEQ010001192">
    <property type="protein sequence ID" value="CAJ0919138.1"/>
    <property type="molecule type" value="Genomic_DNA"/>
</dbReference>
<name>A0ABN9KQE5_9NEOB</name>
<protein>
    <recommendedName>
        <fullName evidence="3">Neprosin domain-containing protein</fullName>
    </recommendedName>
</protein>
<dbReference type="PANTHER" id="PTHR34221">
    <property type="entry name" value="HYPOTHETICAL PROTEIN LOC691189"/>
    <property type="match status" value="1"/>
</dbReference>
<gene>
    <name evidence="1" type="ORF">RIMI_LOCUS947864</name>
</gene>
<dbReference type="PANTHER" id="PTHR34221:SF2">
    <property type="entry name" value="RIKEN CDNA 1700001P01 GENE"/>
    <property type="match status" value="1"/>
</dbReference>
<comment type="caution">
    <text evidence="1">The sequence shown here is derived from an EMBL/GenBank/DDBJ whole genome shotgun (WGS) entry which is preliminary data.</text>
</comment>
<dbReference type="InterPro" id="IPR028027">
    <property type="entry name" value="SPMAP1"/>
</dbReference>
<sequence length="92" mass="10177">MYSAYLEAVNPAAEDHGGTSAEGWIVDYNSIWGKEKIYLNKRNWSGAGHCGSLICGHSSFLSSVRPPIGYNGRFGYRRNTPTLRSKSSCFVK</sequence>
<dbReference type="Pfam" id="PF15075">
    <property type="entry name" value="SPMAP1-like"/>
    <property type="match status" value="1"/>
</dbReference>
<proteinExistence type="predicted"/>
<keyword evidence="2" id="KW-1185">Reference proteome</keyword>
<evidence type="ECO:0000313" key="2">
    <source>
        <dbReference type="Proteomes" id="UP001176940"/>
    </source>
</evidence>
<accession>A0ABN9KQE5</accession>
<dbReference type="Proteomes" id="UP001176940">
    <property type="component" value="Unassembled WGS sequence"/>
</dbReference>
<organism evidence="1 2">
    <name type="scientific">Ranitomeya imitator</name>
    <name type="common">mimic poison frog</name>
    <dbReference type="NCBI Taxonomy" id="111125"/>
    <lineage>
        <taxon>Eukaryota</taxon>
        <taxon>Metazoa</taxon>
        <taxon>Chordata</taxon>
        <taxon>Craniata</taxon>
        <taxon>Vertebrata</taxon>
        <taxon>Euteleostomi</taxon>
        <taxon>Amphibia</taxon>
        <taxon>Batrachia</taxon>
        <taxon>Anura</taxon>
        <taxon>Neobatrachia</taxon>
        <taxon>Hyloidea</taxon>
        <taxon>Dendrobatidae</taxon>
        <taxon>Dendrobatinae</taxon>
        <taxon>Ranitomeya</taxon>
    </lineage>
</organism>
<evidence type="ECO:0008006" key="3">
    <source>
        <dbReference type="Google" id="ProtNLM"/>
    </source>
</evidence>